<dbReference type="RefSeq" id="WP_105529811.1">
    <property type="nucleotide sequence ID" value="NZ_PUGF01000001.1"/>
</dbReference>
<organism evidence="1 2">
    <name type="scientific">Solimicrobium silvestre</name>
    <dbReference type="NCBI Taxonomy" id="2099400"/>
    <lineage>
        <taxon>Bacteria</taxon>
        <taxon>Pseudomonadati</taxon>
        <taxon>Pseudomonadota</taxon>
        <taxon>Betaproteobacteria</taxon>
        <taxon>Burkholderiales</taxon>
        <taxon>Oxalobacteraceae</taxon>
        <taxon>Solimicrobium</taxon>
    </lineage>
</organism>
<dbReference type="InterPro" id="IPR029062">
    <property type="entry name" value="Class_I_gatase-like"/>
</dbReference>
<dbReference type="SUPFAM" id="SSF52317">
    <property type="entry name" value="Class I glutamine amidotransferase-like"/>
    <property type="match status" value="1"/>
</dbReference>
<dbReference type="PIRSF" id="PIRSF006320">
    <property type="entry name" value="Elb2"/>
    <property type="match status" value="1"/>
</dbReference>
<accession>A0A2S9H4U2</accession>
<protein>
    <submittedName>
        <fullName evidence="1">Uncharacterized protein involved in an early stage of isoprenoid biosynthesis</fullName>
    </submittedName>
</protein>
<dbReference type="Proteomes" id="UP000237839">
    <property type="component" value="Unassembled WGS sequence"/>
</dbReference>
<dbReference type="CDD" id="cd03133">
    <property type="entry name" value="GATase1_ES1"/>
    <property type="match status" value="1"/>
</dbReference>
<keyword evidence="2" id="KW-1185">Reference proteome</keyword>
<sequence>MKVAIVLSGCGVFDGAEIHESVLTMLALSCAGVPYQCMAPNINQAHVINHLTGQVTEGENRNVLVESARIARGEIIDIKNADSHDYAAVFFPGGFGAAKNLSDFAFKGSACQIQPDVLHFAKAMAAAKKPACYICISPTMIPRIYGQDAKLTIGNDQATAQAIEAMGGEHIDCPVQEFVVDAERKLVSTPAYMLAQNIAEAAAGIEAAVEATLAMIATEART</sequence>
<dbReference type="EMBL" id="PUGF01000001">
    <property type="protein sequence ID" value="PRC94896.1"/>
    <property type="molecule type" value="Genomic_DNA"/>
</dbReference>
<gene>
    <name evidence="1" type="ORF">S2091_0091</name>
</gene>
<evidence type="ECO:0000313" key="2">
    <source>
        <dbReference type="Proteomes" id="UP000237839"/>
    </source>
</evidence>
<dbReference type="NCBIfam" id="NF008747">
    <property type="entry name" value="PRK11780.1"/>
    <property type="match status" value="1"/>
</dbReference>
<reference evidence="1 2" key="1">
    <citation type="submission" date="2018-02" db="EMBL/GenBank/DDBJ databases">
        <title>Solimicrobium silvestre gen. nov., sp. nov., isolated from alpine forest soil.</title>
        <authorList>
            <person name="Margesin R."/>
            <person name="Albuquerque L."/>
            <person name="Zhang D.-C."/>
            <person name="Froufe H.J.C."/>
            <person name="Severino R."/>
            <person name="Roxo I."/>
            <person name="Egas C."/>
            <person name="Da Costa M.S."/>
        </authorList>
    </citation>
    <scope>NUCLEOTIDE SEQUENCE [LARGE SCALE GENOMIC DNA]</scope>
    <source>
        <strain evidence="1 2">S20-91</strain>
    </source>
</reference>
<name>A0A2S9H4U2_9BURK</name>
<dbReference type="InterPro" id="IPR026041">
    <property type="entry name" value="ElbB"/>
</dbReference>
<dbReference type="PANTHER" id="PTHR10224">
    <property type="entry name" value="ES1 PROTEIN HOMOLOG, MITOCHONDRIAL"/>
    <property type="match status" value="1"/>
</dbReference>
<proteinExistence type="predicted"/>
<comment type="caution">
    <text evidence="1">The sequence shown here is derived from an EMBL/GenBank/DDBJ whole genome shotgun (WGS) entry which is preliminary data.</text>
</comment>
<evidence type="ECO:0000313" key="1">
    <source>
        <dbReference type="EMBL" id="PRC94896.1"/>
    </source>
</evidence>
<dbReference type="AlphaFoldDB" id="A0A2S9H4U2"/>
<dbReference type="OrthoDB" id="5605062at2"/>
<dbReference type="PANTHER" id="PTHR10224:SF12">
    <property type="entry name" value="GLYOXALASE ELBB"/>
    <property type="match status" value="1"/>
</dbReference>
<dbReference type="Gene3D" id="3.40.50.880">
    <property type="match status" value="1"/>
</dbReference>